<dbReference type="Pfam" id="PF04480">
    <property type="entry name" value="DUF559"/>
    <property type="match status" value="1"/>
</dbReference>
<dbReference type="Proteomes" id="UP001081071">
    <property type="component" value="Unassembled WGS sequence"/>
</dbReference>
<feature type="domain" description="AbiEi antitoxin N-terminal" evidence="2">
    <location>
        <begin position="5"/>
        <end position="37"/>
    </location>
</feature>
<dbReference type="RefSeq" id="WP_269602621.1">
    <property type="nucleotide sequence ID" value="NZ_JAPWIJ010000002.1"/>
</dbReference>
<organism evidence="3 4">
    <name type="scientific">Rhodococcus ruber</name>
    <dbReference type="NCBI Taxonomy" id="1830"/>
    <lineage>
        <taxon>Bacteria</taxon>
        <taxon>Bacillati</taxon>
        <taxon>Actinomycetota</taxon>
        <taxon>Actinomycetes</taxon>
        <taxon>Mycobacteriales</taxon>
        <taxon>Nocardiaceae</taxon>
        <taxon>Rhodococcus</taxon>
    </lineage>
</organism>
<evidence type="ECO:0000313" key="4">
    <source>
        <dbReference type="Proteomes" id="UP001081071"/>
    </source>
</evidence>
<evidence type="ECO:0000313" key="3">
    <source>
        <dbReference type="EMBL" id="MCZ4517952.1"/>
    </source>
</evidence>
<dbReference type="EMBL" id="JAPWIJ010000002">
    <property type="protein sequence ID" value="MCZ4517952.1"/>
    <property type="molecule type" value="Genomic_DNA"/>
</dbReference>
<accession>A0ABT4MAG8</accession>
<evidence type="ECO:0000259" key="1">
    <source>
        <dbReference type="Pfam" id="PF04480"/>
    </source>
</evidence>
<name>A0ABT4MAG8_9NOCA</name>
<sequence>MGVSTAGDLMARGMSRGTITRRTASGQLIRVLPGIYATDKPDYLDLCSAVTVWKPGAVLSHLTAAWVWGLLEEEPPTVAATVLPSTRQRAPEWVKIHRRRLPESDVCQGLPVVTLAQVFVDVAATVTGAELERFFDTAIARPELRRRIASTCEKSRGMAGMKTVRRQLRLCCLQTRSEAERVVARAMSARHFFMEINARVGPYFGDLVDFRARVIVEIDGREFHTSSQAFDSDRRRQNVLVLQGWLVLRYSAVQALGDTRRVVDEIIEVVRRRRRSIDAAGRTLPRT</sequence>
<dbReference type="SUPFAM" id="SSF52980">
    <property type="entry name" value="Restriction endonuclease-like"/>
    <property type="match status" value="1"/>
</dbReference>
<evidence type="ECO:0000259" key="2">
    <source>
        <dbReference type="Pfam" id="PF13338"/>
    </source>
</evidence>
<protein>
    <submittedName>
        <fullName evidence="3">DUF559 domain-containing protein</fullName>
    </submittedName>
</protein>
<dbReference type="Pfam" id="PF13338">
    <property type="entry name" value="AbiEi_4"/>
    <property type="match status" value="1"/>
</dbReference>
<proteinExistence type="predicted"/>
<comment type="caution">
    <text evidence="3">The sequence shown here is derived from an EMBL/GenBank/DDBJ whole genome shotgun (WGS) entry which is preliminary data.</text>
</comment>
<keyword evidence="4" id="KW-1185">Reference proteome</keyword>
<dbReference type="Gene3D" id="3.40.960.10">
    <property type="entry name" value="VSR Endonuclease"/>
    <property type="match status" value="1"/>
</dbReference>
<dbReference type="InterPro" id="IPR007569">
    <property type="entry name" value="DUF559"/>
</dbReference>
<gene>
    <name evidence="3" type="ORF">O4220_05435</name>
</gene>
<dbReference type="InterPro" id="IPR025159">
    <property type="entry name" value="AbiEi_N"/>
</dbReference>
<reference evidence="3" key="1">
    <citation type="submission" date="2022-12" db="EMBL/GenBank/DDBJ databases">
        <authorList>
            <person name="Krivoruchko A.V."/>
            <person name="Elkin A."/>
        </authorList>
    </citation>
    <scope>NUCLEOTIDE SEQUENCE</scope>
    <source>
        <strain evidence="3">IEGM 1391</strain>
    </source>
</reference>
<dbReference type="InterPro" id="IPR011335">
    <property type="entry name" value="Restrct_endonuc-II-like"/>
</dbReference>
<feature type="domain" description="DUF559" evidence="1">
    <location>
        <begin position="175"/>
        <end position="270"/>
    </location>
</feature>